<dbReference type="GO" id="GO:0015031">
    <property type="term" value="P:protein transport"/>
    <property type="evidence" value="ECO:0007669"/>
    <property type="project" value="UniProtKB-UniRule"/>
</dbReference>
<comment type="function">
    <text evidence="6">Component of the ESCRT-I complex, a regulator of vesicular trafficking process. Required for the sorting of endocytic ubiquitinated cargos into multivesicular bodies. May be involved in cell growth and differentiation.</text>
</comment>
<dbReference type="AlphaFoldDB" id="A0ABD1KA48"/>
<proteinExistence type="inferred from homology"/>
<protein>
    <recommendedName>
        <fullName evidence="8">VPS37 C-terminal domain-containing protein</fullName>
    </recommendedName>
</protein>
<accession>A0ABD1KA48</accession>
<dbReference type="GO" id="GO:0031902">
    <property type="term" value="C:late endosome membrane"/>
    <property type="evidence" value="ECO:0007669"/>
    <property type="project" value="UniProtKB-SubCell"/>
</dbReference>
<keyword evidence="5 7" id="KW-0653">Protein transport</keyword>
<dbReference type="EMBL" id="JBHFQA010000007">
    <property type="protein sequence ID" value="KAL2095987.1"/>
    <property type="molecule type" value="Genomic_DNA"/>
</dbReference>
<evidence type="ECO:0000313" key="10">
    <source>
        <dbReference type="Proteomes" id="UP001591681"/>
    </source>
</evidence>
<keyword evidence="3 7" id="KW-0813">Transport</keyword>
<organism evidence="9 10">
    <name type="scientific">Coilia grayii</name>
    <name type="common">Gray's grenadier anchovy</name>
    <dbReference type="NCBI Taxonomy" id="363190"/>
    <lineage>
        <taxon>Eukaryota</taxon>
        <taxon>Metazoa</taxon>
        <taxon>Chordata</taxon>
        <taxon>Craniata</taxon>
        <taxon>Vertebrata</taxon>
        <taxon>Euteleostomi</taxon>
        <taxon>Actinopterygii</taxon>
        <taxon>Neopterygii</taxon>
        <taxon>Teleostei</taxon>
        <taxon>Clupei</taxon>
        <taxon>Clupeiformes</taxon>
        <taxon>Clupeoidei</taxon>
        <taxon>Engraulidae</taxon>
        <taxon>Coilinae</taxon>
        <taxon>Coilia</taxon>
    </lineage>
</organism>
<dbReference type="GO" id="GO:0000813">
    <property type="term" value="C:ESCRT I complex"/>
    <property type="evidence" value="ECO:0007669"/>
    <property type="project" value="UniProtKB-ARBA"/>
</dbReference>
<dbReference type="SUPFAM" id="SSF140111">
    <property type="entry name" value="Endosomal sorting complex assembly domain"/>
    <property type="match status" value="1"/>
</dbReference>
<evidence type="ECO:0000256" key="5">
    <source>
        <dbReference type="ARBA" id="ARBA00022927"/>
    </source>
</evidence>
<feature type="domain" description="VPS37 C-terminal" evidence="8">
    <location>
        <begin position="88"/>
        <end position="176"/>
    </location>
</feature>
<keyword evidence="10" id="KW-1185">Reference proteome</keyword>
<sequence length="281" mass="32506">MTRSWDLNLNLDRLKFLSVVELRDLLQDEHNIQHMIKASLKFQALKQQKQMLRASNHRLAEVNLSFQPYLSRGKLRLVEGYLELSRMSSEIGRKQNKIEKQHNWTPHTMQALLRKKAVRARDQSEKLLKRFMGQRVSVERFVDSYQFIRKLYHVRLVKNEKIKDLSVHLQNKEAKAPLHCCCPRQAPRHHSEVCSLCGHVGSGMTVPDAHCPLTTYLVKMPYLPPLDCHLCHNSLGKQTPTHFAHPVAGRVCGQPFGCPARPARLHTLQPQPKDNKRDPKC</sequence>
<dbReference type="InterPro" id="IPR037202">
    <property type="entry name" value="ESCRT_assembly_dom"/>
</dbReference>
<evidence type="ECO:0000256" key="6">
    <source>
        <dbReference type="ARBA" id="ARBA00025010"/>
    </source>
</evidence>
<dbReference type="Pfam" id="PF07200">
    <property type="entry name" value="Mod_r"/>
    <property type="match status" value="1"/>
</dbReference>
<evidence type="ECO:0000256" key="1">
    <source>
        <dbReference type="ARBA" id="ARBA00004633"/>
    </source>
</evidence>
<comment type="caution">
    <text evidence="9">The sequence shown here is derived from an EMBL/GenBank/DDBJ whole genome shotgun (WGS) entry which is preliminary data.</text>
</comment>
<reference evidence="9 10" key="1">
    <citation type="submission" date="2024-09" db="EMBL/GenBank/DDBJ databases">
        <title>A chromosome-level genome assembly of Gray's grenadier anchovy, Coilia grayii.</title>
        <authorList>
            <person name="Fu Z."/>
        </authorList>
    </citation>
    <scope>NUCLEOTIDE SEQUENCE [LARGE SCALE GENOMIC DNA]</scope>
    <source>
        <strain evidence="9">G4</strain>
        <tissue evidence="9">Muscle</tissue>
    </source>
</reference>
<keyword evidence="4" id="KW-0967">Endosome</keyword>
<evidence type="ECO:0000256" key="3">
    <source>
        <dbReference type="ARBA" id="ARBA00022448"/>
    </source>
</evidence>
<dbReference type="InterPro" id="IPR009851">
    <property type="entry name" value="Mod_r"/>
</dbReference>
<evidence type="ECO:0000256" key="2">
    <source>
        <dbReference type="ARBA" id="ARBA00007617"/>
    </source>
</evidence>
<name>A0ABD1KA48_9TELE</name>
<gene>
    <name evidence="9" type="ORF">ACEWY4_008135</name>
</gene>
<evidence type="ECO:0000256" key="4">
    <source>
        <dbReference type="ARBA" id="ARBA00022753"/>
    </source>
</evidence>
<evidence type="ECO:0000313" key="9">
    <source>
        <dbReference type="EMBL" id="KAL2095987.1"/>
    </source>
</evidence>
<dbReference type="Proteomes" id="UP001591681">
    <property type="component" value="Unassembled WGS sequence"/>
</dbReference>
<comment type="subcellular location">
    <subcellularLocation>
        <location evidence="1">Late endosome membrane</location>
        <topology evidence="1">Peripheral membrane protein</topology>
    </subcellularLocation>
</comment>
<evidence type="ECO:0000259" key="8">
    <source>
        <dbReference type="PROSITE" id="PS51314"/>
    </source>
</evidence>
<dbReference type="PANTHER" id="PTHR13678:SF24">
    <property type="entry name" value="SI:CH211-284F22.3"/>
    <property type="match status" value="1"/>
</dbReference>
<dbReference type="PANTHER" id="PTHR13678">
    <property type="entry name" value="VACUOLAR PROTEIN SORTING-ASSOCIATED PROTEIN 37"/>
    <property type="match status" value="1"/>
</dbReference>
<dbReference type="PROSITE" id="PS51314">
    <property type="entry name" value="VPS37_C"/>
    <property type="match status" value="1"/>
</dbReference>
<evidence type="ECO:0000256" key="7">
    <source>
        <dbReference type="PROSITE-ProRule" id="PRU00646"/>
    </source>
</evidence>
<comment type="similarity">
    <text evidence="2">Belongs to the VPS37 family.</text>
</comment>